<evidence type="ECO:0000256" key="1">
    <source>
        <dbReference type="ARBA" id="ARBA00022737"/>
    </source>
</evidence>
<evidence type="ECO:0000256" key="3">
    <source>
        <dbReference type="PROSITE-ProRule" id="PRU00023"/>
    </source>
</evidence>
<comment type="caution">
    <text evidence="4">The sequence shown here is derived from an EMBL/GenBank/DDBJ whole genome shotgun (WGS) entry which is preliminary data.</text>
</comment>
<organism evidence="4 5">
    <name type="scientific">Dactylellina haptotyla (strain CBS 200.50)</name>
    <name type="common">Nematode-trapping fungus</name>
    <name type="synonym">Monacrosporium haptotylum</name>
    <dbReference type="NCBI Taxonomy" id="1284197"/>
    <lineage>
        <taxon>Eukaryota</taxon>
        <taxon>Fungi</taxon>
        <taxon>Dikarya</taxon>
        <taxon>Ascomycota</taxon>
        <taxon>Pezizomycotina</taxon>
        <taxon>Orbiliomycetes</taxon>
        <taxon>Orbiliales</taxon>
        <taxon>Orbiliaceae</taxon>
        <taxon>Dactylellina</taxon>
    </lineage>
</organism>
<dbReference type="EMBL" id="AQGS01000270">
    <property type="protein sequence ID" value="EPS40867.1"/>
    <property type="molecule type" value="Genomic_DNA"/>
</dbReference>
<dbReference type="SMART" id="SM00248">
    <property type="entry name" value="ANK"/>
    <property type="match status" value="3"/>
</dbReference>
<dbReference type="Pfam" id="PF12796">
    <property type="entry name" value="Ank_2"/>
    <property type="match status" value="1"/>
</dbReference>
<dbReference type="HOGENOM" id="CLU_2096787_0_0_1"/>
<dbReference type="InterPro" id="IPR002110">
    <property type="entry name" value="Ankyrin_rpt"/>
</dbReference>
<dbReference type="PANTHER" id="PTHR24171">
    <property type="entry name" value="ANKYRIN REPEAT DOMAIN-CONTAINING PROTEIN 39-RELATED"/>
    <property type="match status" value="1"/>
</dbReference>
<keyword evidence="5" id="KW-1185">Reference proteome</keyword>
<dbReference type="PROSITE" id="PS50297">
    <property type="entry name" value="ANK_REP_REGION"/>
    <property type="match status" value="1"/>
</dbReference>
<dbReference type="Gene3D" id="1.25.40.20">
    <property type="entry name" value="Ankyrin repeat-containing domain"/>
    <property type="match status" value="1"/>
</dbReference>
<dbReference type="PANTHER" id="PTHR24171:SF9">
    <property type="entry name" value="ANKYRIN REPEAT DOMAIN-CONTAINING PROTEIN 39"/>
    <property type="match status" value="1"/>
</dbReference>
<name>S8BZY3_DACHA</name>
<reference evidence="5" key="2">
    <citation type="submission" date="2013-04" db="EMBL/GenBank/DDBJ databases">
        <title>Genomic mechanisms accounting for the adaptation to parasitism in nematode-trapping fungi.</title>
        <authorList>
            <person name="Ahren D.G."/>
        </authorList>
    </citation>
    <scope>NUCLEOTIDE SEQUENCE [LARGE SCALE GENOMIC DNA]</scope>
    <source>
        <strain evidence="5">CBS 200.50</strain>
    </source>
</reference>
<keyword evidence="2 3" id="KW-0040">ANK repeat</keyword>
<accession>S8BZY3</accession>
<dbReference type="SUPFAM" id="SSF48403">
    <property type="entry name" value="Ankyrin repeat"/>
    <property type="match status" value="1"/>
</dbReference>
<sequence length="116" mass="12464">MSETSEFPNSIFLAAKNGNVDDIIHFISKCQSPNSAGCGGYTPLHIATTFGHTFAVKALLLHGADPEQQTEDGKTALKIAEGKGFTEIVELIQSDEWKNEKAVYAKSTVAAKDFCA</sequence>
<reference evidence="4 5" key="1">
    <citation type="journal article" date="2013" name="PLoS Genet.">
        <title>Genomic mechanisms accounting for the adaptation to parasitism in nematode-trapping fungi.</title>
        <authorList>
            <person name="Meerupati T."/>
            <person name="Andersson K.M."/>
            <person name="Friman E."/>
            <person name="Kumar D."/>
            <person name="Tunlid A."/>
            <person name="Ahren D."/>
        </authorList>
    </citation>
    <scope>NUCLEOTIDE SEQUENCE [LARGE SCALE GENOMIC DNA]</scope>
    <source>
        <strain evidence="4 5">CBS 200.50</strain>
    </source>
</reference>
<dbReference type="PROSITE" id="PS50088">
    <property type="entry name" value="ANK_REPEAT"/>
    <property type="match status" value="1"/>
</dbReference>
<dbReference type="AlphaFoldDB" id="S8BZY3"/>
<gene>
    <name evidence="4" type="ORF">H072_5250</name>
</gene>
<keyword evidence="1" id="KW-0677">Repeat</keyword>
<dbReference type="eggNOG" id="KOG0504">
    <property type="taxonomic scope" value="Eukaryota"/>
</dbReference>
<evidence type="ECO:0000313" key="4">
    <source>
        <dbReference type="EMBL" id="EPS40867.1"/>
    </source>
</evidence>
<dbReference type="STRING" id="1284197.S8BZY3"/>
<dbReference type="InterPro" id="IPR036770">
    <property type="entry name" value="Ankyrin_rpt-contain_sf"/>
</dbReference>
<feature type="repeat" description="ANK" evidence="3">
    <location>
        <begin position="39"/>
        <end position="71"/>
    </location>
</feature>
<evidence type="ECO:0000313" key="5">
    <source>
        <dbReference type="Proteomes" id="UP000015100"/>
    </source>
</evidence>
<dbReference type="OMA" id="IHFISKC"/>
<dbReference type="OrthoDB" id="426293at2759"/>
<protein>
    <submittedName>
        <fullName evidence="4">Uncharacterized protein</fullName>
    </submittedName>
</protein>
<dbReference type="Proteomes" id="UP000015100">
    <property type="component" value="Unassembled WGS sequence"/>
</dbReference>
<proteinExistence type="predicted"/>
<evidence type="ECO:0000256" key="2">
    <source>
        <dbReference type="ARBA" id="ARBA00023043"/>
    </source>
</evidence>